<dbReference type="Gene3D" id="3.40.50.300">
    <property type="entry name" value="P-loop containing nucleotide triphosphate hydrolases"/>
    <property type="match status" value="1"/>
</dbReference>
<dbReference type="PANTHER" id="PTHR43117">
    <property type="entry name" value="OSMOPROTECTANT IMPORT ATP-BINDING PROTEIN OSMV"/>
    <property type="match status" value="1"/>
</dbReference>
<dbReference type="SUPFAM" id="SSF52540">
    <property type="entry name" value="P-loop containing nucleoside triphosphate hydrolases"/>
    <property type="match status" value="1"/>
</dbReference>
<dbReference type="PROSITE" id="PS50893">
    <property type="entry name" value="ABC_TRANSPORTER_2"/>
    <property type="match status" value="1"/>
</dbReference>
<proteinExistence type="inferred from homology"/>
<dbReference type="Pfam" id="PF00005">
    <property type="entry name" value="ABC_tran"/>
    <property type="match status" value="1"/>
</dbReference>
<evidence type="ECO:0000313" key="10">
    <source>
        <dbReference type="EMBL" id="QYA43038.1"/>
    </source>
</evidence>
<keyword evidence="11" id="KW-1185">Reference proteome</keyword>
<dbReference type="RefSeq" id="WP_188018209.1">
    <property type="nucleotide sequence ID" value="NZ_CP054482.1"/>
</dbReference>
<dbReference type="InterPro" id="IPR003439">
    <property type="entry name" value="ABC_transporter-like_ATP-bd"/>
</dbReference>
<accession>A0AAE7Q4J7</accession>
<evidence type="ECO:0000256" key="6">
    <source>
        <dbReference type="ARBA" id="ARBA00063934"/>
    </source>
</evidence>
<comment type="similarity">
    <text evidence="1">Belongs to the ABC transporter superfamily.</text>
</comment>
<dbReference type="GO" id="GO:0016887">
    <property type="term" value="F:ATP hydrolysis activity"/>
    <property type="evidence" value="ECO:0007669"/>
    <property type="project" value="InterPro"/>
</dbReference>
<evidence type="ECO:0000256" key="2">
    <source>
        <dbReference type="ARBA" id="ARBA00022448"/>
    </source>
</evidence>
<dbReference type="InterPro" id="IPR003593">
    <property type="entry name" value="AAA+_ATPase"/>
</dbReference>
<dbReference type="AlphaFoldDB" id="A0AAE7Q4J7"/>
<dbReference type="Proteomes" id="UP000826802">
    <property type="component" value="Chromosome"/>
</dbReference>
<feature type="domain" description="ABC transporter" evidence="9">
    <location>
        <begin position="2"/>
        <end position="236"/>
    </location>
</feature>
<evidence type="ECO:0000256" key="3">
    <source>
        <dbReference type="ARBA" id="ARBA00022741"/>
    </source>
</evidence>
<dbReference type="GeneID" id="99097016"/>
<evidence type="ECO:0000259" key="9">
    <source>
        <dbReference type="PROSITE" id="PS50893"/>
    </source>
</evidence>
<evidence type="ECO:0000256" key="7">
    <source>
        <dbReference type="ARBA" id="ARBA00066388"/>
    </source>
</evidence>
<evidence type="ECO:0000313" key="11">
    <source>
        <dbReference type="Proteomes" id="UP000826802"/>
    </source>
</evidence>
<dbReference type="EMBL" id="CP079981">
    <property type="protein sequence ID" value="QYA43038.1"/>
    <property type="molecule type" value="Genomic_DNA"/>
</dbReference>
<dbReference type="SMART" id="SM00382">
    <property type="entry name" value="AAA"/>
    <property type="match status" value="1"/>
</dbReference>
<dbReference type="GO" id="GO:0005524">
    <property type="term" value="F:ATP binding"/>
    <property type="evidence" value="ECO:0007669"/>
    <property type="project" value="UniProtKB-KW"/>
</dbReference>
<organism evidence="10 11">
    <name type="scientific">Macrococcoides bohemicum</name>
    <dbReference type="NCBI Taxonomy" id="1903056"/>
    <lineage>
        <taxon>Bacteria</taxon>
        <taxon>Bacillati</taxon>
        <taxon>Bacillota</taxon>
        <taxon>Bacilli</taxon>
        <taxon>Bacillales</taxon>
        <taxon>Staphylococcaceae</taxon>
        <taxon>Macrococcoides</taxon>
    </lineage>
</organism>
<keyword evidence="2" id="KW-0813">Transport</keyword>
<comment type="catalytic activity">
    <reaction evidence="5">
        <text>a quaternary ammonium(out) + ATP + H2O = a quaternary ammonium(in) + ADP + phosphate + H(+)</text>
        <dbReference type="Rhea" id="RHEA:11036"/>
        <dbReference type="ChEBI" id="CHEBI:15377"/>
        <dbReference type="ChEBI" id="CHEBI:15378"/>
        <dbReference type="ChEBI" id="CHEBI:30616"/>
        <dbReference type="ChEBI" id="CHEBI:35267"/>
        <dbReference type="ChEBI" id="CHEBI:43474"/>
        <dbReference type="ChEBI" id="CHEBI:456216"/>
        <dbReference type="EC" id="7.6.2.9"/>
    </reaction>
</comment>
<dbReference type="PROSITE" id="PS00211">
    <property type="entry name" value="ABC_TRANSPORTER_1"/>
    <property type="match status" value="1"/>
</dbReference>
<protein>
    <recommendedName>
        <fullName evidence="8">Carnitine transport ATP-binding protein OpuCA</fullName>
        <ecNumber evidence="7">7.6.2.9</ecNumber>
    </recommendedName>
</protein>
<dbReference type="InterPro" id="IPR027417">
    <property type="entry name" value="P-loop_NTPase"/>
</dbReference>
<name>A0AAE7Q4J7_9STAP</name>
<dbReference type="GO" id="GO:0015418">
    <property type="term" value="F:ABC-type quaternary ammonium compound transporting activity"/>
    <property type="evidence" value="ECO:0007669"/>
    <property type="project" value="UniProtKB-EC"/>
</dbReference>
<evidence type="ECO:0000256" key="4">
    <source>
        <dbReference type="ARBA" id="ARBA00022840"/>
    </source>
</evidence>
<evidence type="ECO:0000256" key="8">
    <source>
        <dbReference type="ARBA" id="ARBA00070305"/>
    </source>
</evidence>
<gene>
    <name evidence="10" type="ORF">KYI11_03690</name>
</gene>
<dbReference type="PANTHER" id="PTHR43117:SF4">
    <property type="entry name" value="OSMOPROTECTANT IMPORT ATP-BINDING PROTEIN OSMV"/>
    <property type="match status" value="1"/>
</dbReference>
<evidence type="ECO:0000256" key="1">
    <source>
        <dbReference type="ARBA" id="ARBA00005417"/>
    </source>
</evidence>
<evidence type="ECO:0000256" key="5">
    <source>
        <dbReference type="ARBA" id="ARBA00052482"/>
    </source>
</evidence>
<keyword evidence="4 10" id="KW-0067">ATP-binding</keyword>
<dbReference type="EC" id="7.6.2.9" evidence="7"/>
<dbReference type="FunFam" id="3.40.50.300:FF:000425">
    <property type="entry name" value="Probable ABC transporter, ATP-binding subunit"/>
    <property type="match status" value="1"/>
</dbReference>
<keyword evidence="3" id="KW-0547">Nucleotide-binding</keyword>
<dbReference type="InterPro" id="IPR017871">
    <property type="entry name" value="ABC_transporter-like_CS"/>
</dbReference>
<reference evidence="10 11" key="1">
    <citation type="submission" date="2021-07" db="EMBL/GenBank/DDBJ databases">
        <title>Prevalence and characterization of methicillin-resistant Macrococcus spp. in food producing animals and meat in Switzerland in 2019.</title>
        <authorList>
            <person name="Keller J.E."/>
            <person name="Schwendener S."/>
            <person name="Neuenschwander J."/>
            <person name="Overesch G."/>
            <person name="Perreten V."/>
        </authorList>
    </citation>
    <scope>NUCLEOTIDE SEQUENCE [LARGE SCALE GENOMIC DNA]</scope>
    <source>
        <strain evidence="10 11">19Msa0936</strain>
    </source>
</reference>
<comment type="subunit">
    <text evidence="6">The complex is composed of two ATP-binding proteins (OpuCA), two transmembrane proteins (OpuCB and OpuCD) and a solute-binding protein (OpuCC).</text>
</comment>
<sequence>MIRFENVTKQYNDKIAVDNISFDIAEGEFFVLIGPSGSGKTTTLKMINRLIPLSKGYIYFKEKPISDYKLDEMRWDIGYVLQQIALFPHMTIKENISQVPLMKKWSKDKIDAQADRLLDMVGLPASEFKNRYPNELSGGQQQRVGVVRALMADPPVILMDEPFSALDPLSREKLQDDLIRLQSEIHKTIVFVTHDISEALKLGDRICLMNEGHIEQIGTPDSFINHPNNEFVKSFIGENANHTTYVRNYIESERNVVASAVIDANAPSKEMFKLLSQHDYLTVTEAGQTIGIISRDNVFKQLSQEAK</sequence>